<dbReference type="Gene3D" id="3.30.450.20">
    <property type="entry name" value="PAS domain"/>
    <property type="match status" value="1"/>
</dbReference>
<dbReference type="GO" id="GO:0005886">
    <property type="term" value="C:plasma membrane"/>
    <property type="evidence" value="ECO:0007669"/>
    <property type="project" value="TreeGrafter"/>
</dbReference>
<feature type="domain" description="GGDEF" evidence="6">
    <location>
        <begin position="348"/>
        <end position="482"/>
    </location>
</feature>
<dbReference type="PROSITE" id="PS50887">
    <property type="entry name" value="GGDEF"/>
    <property type="match status" value="1"/>
</dbReference>
<dbReference type="GO" id="GO:0052621">
    <property type="term" value="F:diguanylate cyclase activity"/>
    <property type="evidence" value="ECO:0007669"/>
    <property type="project" value="UniProtKB-EC"/>
</dbReference>
<evidence type="ECO:0000256" key="3">
    <source>
        <dbReference type="ARBA" id="ARBA00034247"/>
    </source>
</evidence>
<feature type="domain" description="PAC" evidence="5">
    <location>
        <begin position="88"/>
        <end position="140"/>
    </location>
</feature>
<dbReference type="SMART" id="SM00091">
    <property type="entry name" value="PAS"/>
    <property type="match status" value="1"/>
</dbReference>
<dbReference type="PATRIC" id="fig|1286106.3.peg.328"/>
<feature type="domain" description="PAS" evidence="4">
    <location>
        <begin position="14"/>
        <end position="85"/>
    </location>
</feature>
<dbReference type="RefSeq" id="WP_009725376.1">
    <property type="nucleotide sequence ID" value="NZ_APHR01000008.1"/>
</dbReference>
<evidence type="ECO:0000313" key="7">
    <source>
        <dbReference type="EMBL" id="EMR14049.1"/>
    </source>
</evidence>
<accession>M7PUB0</accession>
<reference evidence="7 8" key="1">
    <citation type="journal article" date="2013" name="Genome Announc.">
        <title>Draft Genome Sequence of Methylophaga lonarensis MPLT, a Haloalkaliphilic (Non-Methane-Utilizing) Methylotroph.</title>
        <authorList>
            <person name="Shetty S.A."/>
            <person name="Marathe N.P."/>
            <person name="Munot H."/>
            <person name="Antony C.P."/>
            <person name="Dhotre D.P."/>
            <person name="Murrell J.C."/>
            <person name="Shouche Y.S."/>
        </authorList>
    </citation>
    <scope>NUCLEOTIDE SEQUENCE [LARGE SCALE GENOMIC DNA]</scope>
    <source>
        <strain evidence="7 8">MPL</strain>
    </source>
</reference>
<dbReference type="Pfam" id="PF08447">
    <property type="entry name" value="PAS_3"/>
    <property type="match status" value="1"/>
</dbReference>
<dbReference type="Gene3D" id="3.30.450.40">
    <property type="match status" value="1"/>
</dbReference>
<dbReference type="eggNOG" id="COG2199">
    <property type="taxonomic scope" value="Bacteria"/>
</dbReference>
<dbReference type="PROSITE" id="PS50112">
    <property type="entry name" value="PAS"/>
    <property type="match status" value="1"/>
</dbReference>
<dbReference type="GO" id="GO:0043709">
    <property type="term" value="P:cell adhesion involved in single-species biofilm formation"/>
    <property type="evidence" value="ECO:0007669"/>
    <property type="project" value="TreeGrafter"/>
</dbReference>
<dbReference type="GO" id="GO:0016301">
    <property type="term" value="F:kinase activity"/>
    <property type="evidence" value="ECO:0007669"/>
    <property type="project" value="UniProtKB-KW"/>
</dbReference>
<evidence type="ECO:0000259" key="5">
    <source>
        <dbReference type="PROSITE" id="PS50113"/>
    </source>
</evidence>
<dbReference type="InterPro" id="IPR013655">
    <property type="entry name" value="PAS_fold_3"/>
</dbReference>
<dbReference type="EMBL" id="APHR01000008">
    <property type="protein sequence ID" value="EMR14049.1"/>
    <property type="molecule type" value="Genomic_DNA"/>
</dbReference>
<dbReference type="EC" id="2.7.7.65" evidence="2"/>
<dbReference type="Gene3D" id="3.30.70.270">
    <property type="match status" value="1"/>
</dbReference>
<keyword evidence="7" id="KW-0418">Kinase</keyword>
<dbReference type="InterPro" id="IPR029016">
    <property type="entry name" value="GAF-like_dom_sf"/>
</dbReference>
<dbReference type="STRING" id="1286106.MPL1_01622"/>
<evidence type="ECO:0000259" key="4">
    <source>
        <dbReference type="PROSITE" id="PS50112"/>
    </source>
</evidence>
<dbReference type="NCBIfam" id="TIGR00229">
    <property type="entry name" value="sensory_box"/>
    <property type="match status" value="1"/>
</dbReference>
<dbReference type="OrthoDB" id="92309at2"/>
<dbReference type="NCBIfam" id="TIGR00254">
    <property type="entry name" value="GGDEF"/>
    <property type="match status" value="1"/>
</dbReference>
<dbReference type="SUPFAM" id="SSF55073">
    <property type="entry name" value="Nucleotide cyclase"/>
    <property type="match status" value="1"/>
</dbReference>
<dbReference type="InterPro" id="IPR000014">
    <property type="entry name" value="PAS"/>
</dbReference>
<dbReference type="Pfam" id="PF00990">
    <property type="entry name" value="GGDEF"/>
    <property type="match status" value="1"/>
</dbReference>
<dbReference type="SMART" id="SM00086">
    <property type="entry name" value="PAC"/>
    <property type="match status" value="1"/>
</dbReference>
<evidence type="ECO:0000313" key="8">
    <source>
        <dbReference type="Proteomes" id="UP000012019"/>
    </source>
</evidence>
<keyword evidence="8" id="KW-1185">Reference proteome</keyword>
<dbReference type="AlphaFoldDB" id="M7PUB0"/>
<evidence type="ECO:0000256" key="2">
    <source>
        <dbReference type="ARBA" id="ARBA00012528"/>
    </source>
</evidence>
<organism evidence="7 8">
    <name type="scientific">Methylophaga lonarensis MPL</name>
    <dbReference type="NCBI Taxonomy" id="1286106"/>
    <lineage>
        <taxon>Bacteria</taxon>
        <taxon>Pseudomonadati</taxon>
        <taxon>Pseudomonadota</taxon>
        <taxon>Gammaproteobacteria</taxon>
        <taxon>Thiotrichales</taxon>
        <taxon>Piscirickettsiaceae</taxon>
        <taxon>Methylophaga</taxon>
    </lineage>
</organism>
<dbReference type="PANTHER" id="PTHR45138">
    <property type="entry name" value="REGULATORY COMPONENTS OF SENSORY TRANSDUCTION SYSTEM"/>
    <property type="match status" value="1"/>
</dbReference>
<gene>
    <name evidence="7" type="ORF">MPL1_01622</name>
</gene>
<comment type="cofactor">
    <cofactor evidence="1">
        <name>Mg(2+)</name>
        <dbReference type="ChEBI" id="CHEBI:18420"/>
    </cofactor>
</comment>
<evidence type="ECO:0000256" key="1">
    <source>
        <dbReference type="ARBA" id="ARBA00001946"/>
    </source>
</evidence>
<dbReference type="InterPro" id="IPR029787">
    <property type="entry name" value="Nucleotide_cyclase"/>
</dbReference>
<comment type="catalytic activity">
    <reaction evidence="3">
        <text>2 GTP = 3',3'-c-di-GMP + 2 diphosphate</text>
        <dbReference type="Rhea" id="RHEA:24898"/>
        <dbReference type="ChEBI" id="CHEBI:33019"/>
        <dbReference type="ChEBI" id="CHEBI:37565"/>
        <dbReference type="ChEBI" id="CHEBI:58805"/>
        <dbReference type="EC" id="2.7.7.65"/>
    </reaction>
</comment>
<keyword evidence="7" id="KW-0808">Transferase</keyword>
<dbReference type="GO" id="GO:1902201">
    <property type="term" value="P:negative regulation of bacterial-type flagellum-dependent cell motility"/>
    <property type="evidence" value="ECO:0007669"/>
    <property type="project" value="TreeGrafter"/>
</dbReference>
<dbReference type="Proteomes" id="UP000012019">
    <property type="component" value="Unassembled WGS sequence"/>
</dbReference>
<dbReference type="PROSITE" id="PS50113">
    <property type="entry name" value="PAC"/>
    <property type="match status" value="1"/>
</dbReference>
<protein>
    <recommendedName>
        <fullName evidence="2">diguanylate cyclase</fullName>
        <ecNumber evidence="2">2.7.7.65</ecNumber>
    </recommendedName>
</protein>
<dbReference type="FunFam" id="3.30.70.270:FF:000001">
    <property type="entry name" value="Diguanylate cyclase domain protein"/>
    <property type="match status" value="1"/>
</dbReference>
<dbReference type="PANTHER" id="PTHR45138:SF9">
    <property type="entry name" value="DIGUANYLATE CYCLASE DGCM-RELATED"/>
    <property type="match status" value="1"/>
</dbReference>
<dbReference type="SMART" id="SM00267">
    <property type="entry name" value="GGDEF"/>
    <property type="match status" value="1"/>
</dbReference>
<dbReference type="InterPro" id="IPR000160">
    <property type="entry name" value="GGDEF_dom"/>
</dbReference>
<evidence type="ECO:0000259" key="6">
    <source>
        <dbReference type="PROSITE" id="PS50887"/>
    </source>
</evidence>
<sequence>MTEEIINEPAMTLDEINFQTLAEDAPVTLWLTDIHGNVIFTNNQYKNFIGREKVEKLGGKAWFNALHPDDREYCLTVFKDAFATYKPFTMEYRLRRRDGEYRHFIDHGEPYIDGQGRFAGFVGSSTDITEQKMSEDELKKSHQELTQYNYEMNLINQLNSYLQVCRSIDETYPIVSYYAEQIFPDCTGALYLFNDKKSLVESMTTWGATDHIGSAPVIAPDDCWSLRQGKEHTTLDNDGRLRCKHVHEDVSNYICEPIIAQGEMLGMLHIEFCGAKHKAGEEKTYYVESRKRLVKITSDNLALSLVSLKLKEALQSQSVRDPLTHLFNRRYMEESLEREIHRCARSNHGLGLIITDIDHFKKFNDEYGHDAGDLVITEYANLLKNHFRASDIICRYGGEEFIVILPDISQEKLMQRAEFICQELASLELLYQSKPLPTVTASFGVVYLDNKLIDKSAMIKAADVALYEAKHRGRNQVVLSESELSEAV</sequence>
<dbReference type="InterPro" id="IPR043128">
    <property type="entry name" value="Rev_trsase/Diguanyl_cyclase"/>
</dbReference>
<dbReference type="InterPro" id="IPR000700">
    <property type="entry name" value="PAS-assoc_C"/>
</dbReference>
<name>M7PUB0_9GAMM</name>
<comment type="caution">
    <text evidence="7">The sequence shown here is derived from an EMBL/GenBank/DDBJ whole genome shotgun (WGS) entry which is preliminary data.</text>
</comment>
<dbReference type="InterPro" id="IPR050469">
    <property type="entry name" value="Diguanylate_Cyclase"/>
</dbReference>
<dbReference type="InterPro" id="IPR001610">
    <property type="entry name" value="PAC"/>
</dbReference>
<proteinExistence type="predicted"/>
<dbReference type="CDD" id="cd01949">
    <property type="entry name" value="GGDEF"/>
    <property type="match status" value="1"/>
</dbReference>
<dbReference type="SUPFAM" id="SSF55785">
    <property type="entry name" value="PYP-like sensor domain (PAS domain)"/>
    <property type="match status" value="1"/>
</dbReference>
<dbReference type="FunFam" id="3.30.450.20:FF:000099">
    <property type="entry name" value="Sensory box sensor histidine kinase"/>
    <property type="match status" value="1"/>
</dbReference>
<dbReference type="SUPFAM" id="SSF55781">
    <property type="entry name" value="GAF domain-like"/>
    <property type="match status" value="1"/>
</dbReference>
<dbReference type="CDD" id="cd00130">
    <property type="entry name" value="PAS"/>
    <property type="match status" value="1"/>
</dbReference>
<dbReference type="InterPro" id="IPR035965">
    <property type="entry name" value="PAS-like_dom_sf"/>
</dbReference>
<dbReference type="eggNOG" id="COG2203">
    <property type="taxonomic scope" value="Bacteria"/>
</dbReference>